<keyword evidence="1" id="KW-0812">Transmembrane</keyword>
<evidence type="ECO:0000313" key="3">
    <source>
        <dbReference type="Proteomes" id="UP000032142"/>
    </source>
</evidence>
<dbReference type="Proteomes" id="UP000032142">
    <property type="component" value="Unassembled WGS sequence"/>
</dbReference>
<keyword evidence="1" id="KW-0472">Membrane</keyword>
<gene>
    <name evidence="2" type="ORF">F383_18226</name>
</gene>
<reference evidence="3" key="1">
    <citation type="submission" date="2014-09" db="EMBL/GenBank/DDBJ databases">
        <authorList>
            <person name="Mudge J."/>
            <person name="Ramaraj T."/>
            <person name="Lindquist I.E."/>
            <person name="Bharti A.K."/>
            <person name="Sundararajan A."/>
            <person name="Cameron C.T."/>
            <person name="Woodward J.E."/>
            <person name="May G.D."/>
            <person name="Brubaker C."/>
            <person name="Broadhvest J."/>
            <person name="Wilkins T.A."/>
        </authorList>
    </citation>
    <scope>NUCLEOTIDE SEQUENCE</scope>
    <source>
        <strain evidence="3">cv. AKA8401</strain>
    </source>
</reference>
<evidence type="ECO:0000256" key="1">
    <source>
        <dbReference type="SAM" id="Phobius"/>
    </source>
</evidence>
<proteinExistence type="predicted"/>
<evidence type="ECO:0000313" key="2">
    <source>
        <dbReference type="EMBL" id="KHG12528.1"/>
    </source>
</evidence>
<name>A0A0B0ND98_GOSAR</name>
<feature type="transmembrane region" description="Helical" evidence="1">
    <location>
        <begin position="58"/>
        <end position="83"/>
    </location>
</feature>
<sequence length="133" mass="15755">MSLRIMKFELIELWSEFMIYVTSELIELWSEFVIYVTHVLASWYVHRTHVNNMKYDELVVLVLYVLLVAEYIGICCGYLTACLRDGIGMYLKLVIINSRNDELKCHQASSDWRLSEIASHYQLSFWVLMNLTF</sequence>
<keyword evidence="3" id="KW-1185">Reference proteome</keyword>
<feature type="transmembrane region" description="Helical" evidence="1">
    <location>
        <begin position="28"/>
        <end position="46"/>
    </location>
</feature>
<dbReference type="AlphaFoldDB" id="A0A0B0ND98"/>
<accession>A0A0B0ND98</accession>
<keyword evidence="1" id="KW-1133">Transmembrane helix</keyword>
<dbReference type="EMBL" id="KN397833">
    <property type="protein sequence ID" value="KHG12528.1"/>
    <property type="molecule type" value="Genomic_DNA"/>
</dbReference>
<organism evidence="2 3">
    <name type="scientific">Gossypium arboreum</name>
    <name type="common">Tree cotton</name>
    <name type="synonym">Gossypium nanking</name>
    <dbReference type="NCBI Taxonomy" id="29729"/>
    <lineage>
        <taxon>Eukaryota</taxon>
        <taxon>Viridiplantae</taxon>
        <taxon>Streptophyta</taxon>
        <taxon>Embryophyta</taxon>
        <taxon>Tracheophyta</taxon>
        <taxon>Spermatophyta</taxon>
        <taxon>Magnoliopsida</taxon>
        <taxon>eudicotyledons</taxon>
        <taxon>Gunneridae</taxon>
        <taxon>Pentapetalae</taxon>
        <taxon>rosids</taxon>
        <taxon>malvids</taxon>
        <taxon>Malvales</taxon>
        <taxon>Malvaceae</taxon>
        <taxon>Malvoideae</taxon>
        <taxon>Gossypium</taxon>
    </lineage>
</organism>
<protein>
    <submittedName>
        <fullName evidence="2">Lysoplasmalogenase-like protein TMEM86A</fullName>
    </submittedName>
</protein>